<evidence type="ECO:0000313" key="2">
    <source>
        <dbReference type="EMBL" id="CAG8610253.1"/>
    </source>
</evidence>
<name>A0A9N9CSA7_9GLOM</name>
<dbReference type="OrthoDB" id="2379882at2759"/>
<reference evidence="2" key="1">
    <citation type="submission" date="2021-06" db="EMBL/GenBank/DDBJ databases">
        <authorList>
            <person name="Kallberg Y."/>
            <person name="Tangrot J."/>
            <person name="Rosling A."/>
        </authorList>
    </citation>
    <scope>NUCLEOTIDE SEQUENCE</scope>
    <source>
        <strain evidence="2">IA702</strain>
    </source>
</reference>
<evidence type="ECO:0000313" key="3">
    <source>
        <dbReference type="Proteomes" id="UP000789572"/>
    </source>
</evidence>
<dbReference type="Proteomes" id="UP000789572">
    <property type="component" value="Unassembled WGS sequence"/>
</dbReference>
<feature type="compositionally biased region" description="Basic and acidic residues" evidence="1">
    <location>
        <begin position="447"/>
        <end position="460"/>
    </location>
</feature>
<organism evidence="2 3">
    <name type="scientific">Paraglomus occultum</name>
    <dbReference type="NCBI Taxonomy" id="144539"/>
    <lineage>
        <taxon>Eukaryota</taxon>
        <taxon>Fungi</taxon>
        <taxon>Fungi incertae sedis</taxon>
        <taxon>Mucoromycota</taxon>
        <taxon>Glomeromycotina</taxon>
        <taxon>Glomeromycetes</taxon>
        <taxon>Paraglomerales</taxon>
        <taxon>Paraglomeraceae</taxon>
        <taxon>Paraglomus</taxon>
    </lineage>
</organism>
<dbReference type="AlphaFoldDB" id="A0A9N9CSA7"/>
<accession>A0A9N9CSA7</accession>
<comment type="caution">
    <text evidence="2">The sequence shown here is derived from an EMBL/GenBank/DDBJ whole genome shotgun (WGS) entry which is preliminary data.</text>
</comment>
<proteinExistence type="predicted"/>
<evidence type="ECO:0000256" key="1">
    <source>
        <dbReference type="SAM" id="MobiDB-lite"/>
    </source>
</evidence>
<feature type="region of interest" description="Disordered" evidence="1">
    <location>
        <begin position="447"/>
        <end position="473"/>
    </location>
</feature>
<keyword evidence="3" id="KW-1185">Reference proteome</keyword>
<protein>
    <submittedName>
        <fullName evidence="2">4126_t:CDS:1</fullName>
    </submittedName>
</protein>
<dbReference type="EMBL" id="CAJVPJ010002001">
    <property type="protein sequence ID" value="CAG8610253.1"/>
    <property type="molecule type" value="Genomic_DNA"/>
</dbReference>
<sequence length="473" mass="54460">MNTKDSVIHTYFERKPTDWSIRGFLNECEEKQFKLKIEAYCLSLENIIKQGKLNNRHDKAQLLLARYKKKRKKDQEDEEEDEGIDDPAIRYNRLIVGIETARENQTACLMTPLCWGVIDLRAQNVSPCPKHPRAKEFLSDTEVQKLQQTAIEIINKESHLSLSAKTLLETLQCSTFSLKKLIKEKRARGIEGICSLLKIDAEIYDKDTQYVGECMDAFYSWVHIYGGTTNIERTVDMHLIGPFSKTPVEKVIRMPTETRSLPGQNQEQLERRGNGHEIGIGENTGPTHKDHHKKSVTDFVDVINVARSQHIRFQTECIEKSGHNPLPSNIENVLKSVAIPFFQVIGMKIRFYILIQINGDLYGMWEWSSQDLPRKDDDIITVTALCKKFLIHRNLLNKTSNLTQTAVRLSQVFRENVENMQYVHINKSVKLSPIVAPKEKREDNLIWKESSENAGERDEPAIVLPEDVCEDEE</sequence>
<gene>
    <name evidence="2" type="ORF">POCULU_LOCUS7912</name>
</gene>